<organism evidence="2 3">
    <name type="scientific">Burkholderia pyrrocinia</name>
    <name type="common">Pseudomonas pyrrocinia</name>
    <dbReference type="NCBI Taxonomy" id="60550"/>
    <lineage>
        <taxon>Bacteria</taxon>
        <taxon>Pseudomonadati</taxon>
        <taxon>Pseudomonadota</taxon>
        <taxon>Betaproteobacteria</taxon>
        <taxon>Burkholderiales</taxon>
        <taxon>Burkholderiaceae</taxon>
        <taxon>Burkholderia</taxon>
        <taxon>Burkholderia cepacia complex</taxon>
    </lineage>
</organism>
<dbReference type="InterPro" id="IPR007421">
    <property type="entry name" value="Schlafen_AlbA_2_dom"/>
</dbReference>
<evidence type="ECO:0000313" key="2">
    <source>
        <dbReference type="EMBL" id="WZW52784.1"/>
    </source>
</evidence>
<name>A0ABZ3BCG4_BURPY</name>
<dbReference type="EMBL" id="CP150849">
    <property type="protein sequence ID" value="WZW52784.1"/>
    <property type="molecule type" value="Genomic_DNA"/>
</dbReference>
<dbReference type="RefSeq" id="WP_342307131.1">
    <property type="nucleotide sequence ID" value="NZ_CP150849.1"/>
</dbReference>
<dbReference type="Gene3D" id="3.30.950.30">
    <property type="entry name" value="Schlafen, AAA domain"/>
    <property type="match status" value="1"/>
</dbReference>
<sequence>MDAIEQIIMAGRETKSLDYKASTLWSESDKKACCSLVKDVLAFANSGGGAIVIGVEERNTGFDWVGMPSDHVASFETTRFNQFVQNYADPPINCTIVKREVDGRHYVVIEIPPFPDTPHICQKDFQGVLQGSFLYVRTDNNQSAPVKSSSDFRDIVTRAVRQRSDTLLESFRAILVGANVQADPHAEDEEKFSEQLAALRRKAVQATHYTDAAGGTKYHNYLETWSYPSRYEKARFTLDRIKQAVRGASAEYRGWPFLFYATSQDIAPKASEVGVEMGYRWTDFLKVERADYWCVCQSGLLYQRALAREEGRAKANEWGSVLDIDGFIMYVAEALKAVTELYEPLLDPAELLTIAIQVEEAQGRSLVNLRPTGIPLLDHYQSAMKSITYRNGLPLAEWRSGLVDHVQTICKYVFERFNWDTPNLGLVKHIAESLLARKLR</sequence>
<feature type="domain" description="Schlafen AlbA-2" evidence="1">
    <location>
        <begin position="13"/>
        <end position="141"/>
    </location>
</feature>
<dbReference type="InterPro" id="IPR038461">
    <property type="entry name" value="Schlafen_AlbA_2_dom_sf"/>
</dbReference>
<dbReference type="Pfam" id="PF04326">
    <property type="entry name" value="SLFN_AlbA_2"/>
    <property type="match status" value="1"/>
</dbReference>
<protein>
    <submittedName>
        <fullName evidence="2">ATP-binding protein</fullName>
    </submittedName>
</protein>
<gene>
    <name evidence="2" type="ORF">WN985_10245</name>
</gene>
<evidence type="ECO:0000259" key="1">
    <source>
        <dbReference type="Pfam" id="PF04326"/>
    </source>
</evidence>
<dbReference type="GO" id="GO:0005524">
    <property type="term" value="F:ATP binding"/>
    <property type="evidence" value="ECO:0007669"/>
    <property type="project" value="UniProtKB-KW"/>
</dbReference>
<proteinExistence type="predicted"/>
<dbReference type="Proteomes" id="UP001484179">
    <property type="component" value="Chromosome 1"/>
</dbReference>
<accession>A0ABZ3BCG4</accession>
<keyword evidence="2" id="KW-0067">ATP-binding</keyword>
<evidence type="ECO:0000313" key="3">
    <source>
        <dbReference type="Proteomes" id="UP001484179"/>
    </source>
</evidence>
<keyword evidence="2" id="KW-0547">Nucleotide-binding</keyword>
<keyword evidence="3" id="KW-1185">Reference proteome</keyword>
<reference evidence="2 3" key="1">
    <citation type="submission" date="2024-04" db="EMBL/GenBank/DDBJ databases">
        <title>Biological Control Activity of Plant Growth Promoting Rhizobacteria Burkholderia pyrrocinia BX1 against Tobacco black shank Introduction Tobacco black shank (TBS) caused by the oomycete Phytophthora. nicotianae (P. nicotianae) has become a destructive soil.</title>
        <authorList>
            <person name="Liu X."/>
            <person name="Shu C."/>
        </authorList>
    </citation>
    <scope>NUCLEOTIDE SEQUENCE [LARGE SCALE GENOMIC DNA]</scope>
    <source>
        <strain evidence="2 3">BX1</strain>
    </source>
</reference>